<dbReference type="GO" id="GO:0004531">
    <property type="term" value="F:deoxyribonuclease II activity"/>
    <property type="evidence" value="ECO:0007669"/>
    <property type="project" value="UniProtKB-EC"/>
</dbReference>
<protein>
    <recommendedName>
        <fullName evidence="3">deoxyribonuclease II</fullName>
        <ecNumber evidence="3">3.1.22.1</ecNumber>
    </recommendedName>
</protein>
<evidence type="ECO:0000313" key="5">
    <source>
        <dbReference type="Proteomes" id="UP001318040"/>
    </source>
</evidence>
<dbReference type="AlphaFoldDB" id="A0AAJ7WWH9"/>
<dbReference type="PANTHER" id="PTHR10858:SF23">
    <property type="entry name" value="DEOXYRIBONUCLEASE II"/>
    <property type="match status" value="1"/>
</dbReference>
<dbReference type="CDD" id="cd09121">
    <property type="entry name" value="PLDc_DNaseII_2"/>
    <property type="match status" value="1"/>
</dbReference>
<reference evidence="6" key="1">
    <citation type="submission" date="2025-08" db="UniProtKB">
        <authorList>
            <consortium name="RefSeq"/>
        </authorList>
    </citation>
    <scope>IDENTIFICATION</scope>
    <source>
        <tissue evidence="6">Sperm</tissue>
    </source>
</reference>
<dbReference type="Pfam" id="PF03265">
    <property type="entry name" value="DNase_II"/>
    <property type="match status" value="1"/>
</dbReference>
<proteinExistence type="inferred from homology"/>
<evidence type="ECO:0000313" key="6">
    <source>
        <dbReference type="RefSeq" id="XP_032812706.1"/>
    </source>
</evidence>
<dbReference type="PANTHER" id="PTHR10858">
    <property type="entry name" value="DEOXYRIBONUCLEASE II"/>
    <property type="match status" value="1"/>
</dbReference>
<accession>A0AAJ7WWH9</accession>
<evidence type="ECO:0000256" key="3">
    <source>
        <dbReference type="ARBA" id="ARBA00012036"/>
    </source>
</evidence>
<dbReference type="InterPro" id="IPR004947">
    <property type="entry name" value="DNase_II"/>
</dbReference>
<evidence type="ECO:0000256" key="1">
    <source>
        <dbReference type="ARBA" id="ARBA00000447"/>
    </source>
</evidence>
<organism evidence="5 6">
    <name type="scientific">Petromyzon marinus</name>
    <name type="common">Sea lamprey</name>
    <dbReference type="NCBI Taxonomy" id="7757"/>
    <lineage>
        <taxon>Eukaryota</taxon>
        <taxon>Metazoa</taxon>
        <taxon>Chordata</taxon>
        <taxon>Craniata</taxon>
        <taxon>Vertebrata</taxon>
        <taxon>Cyclostomata</taxon>
        <taxon>Hyperoartia</taxon>
        <taxon>Petromyzontiformes</taxon>
        <taxon>Petromyzontidae</taxon>
        <taxon>Petromyzon</taxon>
    </lineage>
</organism>
<sequence length="394" mass="42868">MTGPPAYERAMQYRASKEDGSMSLVVFLLFSMTGTTWCQVSCLNGEGKSVDWFIVYKLPKGKDYLYLDKSTQSWQNAQVDVDSNSSPVYQTVNQLYDGNATEAGDVAFVLYNDEPPNSPHYDSICGHTKGVVMLDGTGGFWLVHSTPHFPPSVPGPFAWPHTALRYGQSFLCVSYGFDQFGDIALQLRYNEPDHYSCQVGAQLKDKLPDLQALCAKTKLQVESATRVVELTSSAGKTFRSFAKTHRFDDDLYVHLVAPNLKSSLYLESWVHGVGVFDSNCSGEFCVCRVSSISLPSVAPFSSEEDHSKWCVSQTGGSPGGAWACVGDINRNRGEEYRGGGTVCTDDPAIWAAFAKATTSVEPCPAGPRDKNNNRGSCDCAVPACRGGYVGLPGL</sequence>
<keyword evidence="4" id="KW-0378">Hydrolase</keyword>
<dbReference type="EC" id="3.1.22.1" evidence="3"/>
<evidence type="ECO:0000256" key="2">
    <source>
        <dbReference type="ARBA" id="ARBA00007527"/>
    </source>
</evidence>
<evidence type="ECO:0000256" key="4">
    <source>
        <dbReference type="ARBA" id="ARBA00022801"/>
    </source>
</evidence>
<dbReference type="RefSeq" id="XP_032812706.1">
    <property type="nucleotide sequence ID" value="XM_032956815.1"/>
</dbReference>
<dbReference type="KEGG" id="pmrn:116943714"/>
<gene>
    <name evidence="6" type="primary">LOC116943714</name>
</gene>
<dbReference type="GO" id="GO:0006309">
    <property type="term" value="P:apoptotic DNA fragmentation"/>
    <property type="evidence" value="ECO:0007669"/>
    <property type="project" value="TreeGrafter"/>
</dbReference>
<dbReference type="CDD" id="cd09120">
    <property type="entry name" value="PLDc_DNaseII_1"/>
    <property type="match status" value="1"/>
</dbReference>
<comment type="catalytic activity">
    <reaction evidence="1">
        <text>Endonucleolytic cleavage to nucleoside 3'-phosphates and 3'-phosphooligonucleotide end-products.</text>
        <dbReference type="EC" id="3.1.22.1"/>
    </reaction>
</comment>
<dbReference type="Proteomes" id="UP001318040">
    <property type="component" value="Chromosome 1"/>
</dbReference>
<name>A0AAJ7WWH9_PETMA</name>
<keyword evidence="5" id="KW-1185">Reference proteome</keyword>
<comment type="similarity">
    <text evidence="2">Belongs to the DNase II family.</text>
</comment>